<feature type="domain" description="Amine oxidase" evidence="1">
    <location>
        <begin position="12"/>
        <end position="422"/>
    </location>
</feature>
<dbReference type="EC" id="1.17.8.1" evidence="2"/>
<dbReference type="SUPFAM" id="SSF51905">
    <property type="entry name" value="FAD/NAD(P)-binding domain"/>
    <property type="match status" value="1"/>
</dbReference>
<name>A0ABV8MWE4_9NEIS</name>
<dbReference type="Proteomes" id="UP001595791">
    <property type="component" value="Unassembled WGS sequence"/>
</dbReference>
<organism evidence="2 3">
    <name type="scientific">Chitinimonas lacunae</name>
    <dbReference type="NCBI Taxonomy" id="1963018"/>
    <lineage>
        <taxon>Bacteria</taxon>
        <taxon>Pseudomonadati</taxon>
        <taxon>Pseudomonadota</taxon>
        <taxon>Betaproteobacteria</taxon>
        <taxon>Neisseriales</taxon>
        <taxon>Chitinibacteraceae</taxon>
        <taxon>Chitinimonas</taxon>
    </lineage>
</organism>
<proteinExistence type="predicted"/>
<dbReference type="RefSeq" id="WP_378167788.1">
    <property type="nucleotide sequence ID" value="NZ_JBHSBU010000001.1"/>
</dbReference>
<dbReference type="PANTHER" id="PTHR42923:SF47">
    <property type="entry name" value="BLR3003 PROTEIN"/>
    <property type="match status" value="1"/>
</dbReference>
<dbReference type="PANTHER" id="PTHR42923">
    <property type="entry name" value="PROTOPORPHYRINOGEN OXIDASE"/>
    <property type="match status" value="1"/>
</dbReference>
<keyword evidence="2" id="KW-0560">Oxidoreductase</keyword>
<keyword evidence="3" id="KW-1185">Reference proteome</keyword>
<evidence type="ECO:0000259" key="1">
    <source>
        <dbReference type="Pfam" id="PF01593"/>
    </source>
</evidence>
<protein>
    <submittedName>
        <fullName evidence="2">Hydroxysqualene dehydroxylase HpnE</fullName>
        <ecNumber evidence="2">1.17.8.1</ecNumber>
    </submittedName>
</protein>
<comment type="caution">
    <text evidence="2">The sequence shown here is derived from an EMBL/GenBank/DDBJ whole genome shotgun (WGS) entry which is preliminary data.</text>
</comment>
<accession>A0ABV8MWE4</accession>
<dbReference type="InterPro" id="IPR050464">
    <property type="entry name" value="Zeta_carotene_desat/Oxidored"/>
</dbReference>
<evidence type="ECO:0000313" key="2">
    <source>
        <dbReference type="EMBL" id="MFC4161631.1"/>
    </source>
</evidence>
<dbReference type="InterPro" id="IPR036188">
    <property type="entry name" value="FAD/NAD-bd_sf"/>
</dbReference>
<reference evidence="3" key="1">
    <citation type="journal article" date="2019" name="Int. J. Syst. Evol. Microbiol.">
        <title>The Global Catalogue of Microorganisms (GCM) 10K type strain sequencing project: providing services to taxonomists for standard genome sequencing and annotation.</title>
        <authorList>
            <consortium name="The Broad Institute Genomics Platform"/>
            <consortium name="The Broad Institute Genome Sequencing Center for Infectious Disease"/>
            <person name="Wu L."/>
            <person name="Ma J."/>
        </authorList>
    </citation>
    <scope>NUCLEOTIDE SEQUENCE [LARGE SCALE GENOMIC DNA]</scope>
    <source>
        <strain evidence="3">LMG 29894</strain>
    </source>
</reference>
<dbReference type="Pfam" id="PF01593">
    <property type="entry name" value="Amino_oxidase"/>
    <property type="match status" value="1"/>
</dbReference>
<evidence type="ECO:0000313" key="3">
    <source>
        <dbReference type="Proteomes" id="UP001595791"/>
    </source>
</evidence>
<gene>
    <name evidence="2" type="primary">hpnE</name>
    <name evidence="2" type="ORF">ACFOW7_20035</name>
</gene>
<dbReference type="InterPro" id="IPR002937">
    <property type="entry name" value="Amino_oxidase"/>
</dbReference>
<dbReference type="Gene3D" id="3.50.50.60">
    <property type="entry name" value="FAD/NAD(P)-binding domain"/>
    <property type="match status" value="1"/>
</dbReference>
<dbReference type="InterPro" id="IPR017830">
    <property type="entry name" value="SQase_HpnE"/>
</dbReference>
<sequence>MKQVAIVGGGYAGMAAAVAASARGAQVTVLEAGPVLGGRARRVELDGLALDNGQHLVVGAYRELLRLMAEVGVAERTAFVRQPLDLDLPGHFRLACPRLPAPWHALVGLLGARGLDAGARWAAIRTMTLARLAGHRLRRDTTVADWLASQRQPEILVRCLWEPLTLAALNTPIATASAQVLLNVLRDSLAGRRADSDFLLPRIDLSTAFPEAAARHIAQRGGRVLTGALVRRISQQPHGWQVDRLPEQTFDALIVALPPHRLSMLADSHPALATAAASLADWEYQPIYTVYLRYPPTTRLAKPMLGLVGGIAQWAFDRGATHGQHGLIAVVVSAEGPHQTLDQTALAQAVAEELTRTLALPAPLASRVIAEKRATFACTPDLRRPANRTDAPGLLLAGDYTAGDYPATLEGAVRSGVQAAALL</sequence>
<dbReference type="NCBIfam" id="TIGR03467">
    <property type="entry name" value="HpnE"/>
    <property type="match status" value="1"/>
</dbReference>
<dbReference type="GO" id="GO:0016491">
    <property type="term" value="F:oxidoreductase activity"/>
    <property type="evidence" value="ECO:0007669"/>
    <property type="project" value="UniProtKB-KW"/>
</dbReference>
<dbReference type="EMBL" id="JBHSBU010000001">
    <property type="protein sequence ID" value="MFC4161631.1"/>
    <property type="molecule type" value="Genomic_DNA"/>
</dbReference>